<evidence type="ECO:0000313" key="2">
    <source>
        <dbReference type="EMBL" id="CAH3127674.1"/>
    </source>
</evidence>
<proteinExistence type="predicted"/>
<organism evidence="2 3">
    <name type="scientific">Porites lobata</name>
    <dbReference type="NCBI Taxonomy" id="104759"/>
    <lineage>
        <taxon>Eukaryota</taxon>
        <taxon>Metazoa</taxon>
        <taxon>Cnidaria</taxon>
        <taxon>Anthozoa</taxon>
        <taxon>Hexacorallia</taxon>
        <taxon>Scleractinia</taxon>
        <taxon>Fungiina</taxon>
        <taxon>Poritidae</taxon>
        <taxon>Porites</taxon>
    </lineage>
</organism>
<protein>
    <submittedName>
        <fullName evidence="2">Uncharacterized protein</fullName>
    </submittedName>
</protein>
<evidence type="ECO:0000256" key="1">
    <source>
        <dbReference type="SAM" id="MobiDB-lite"/>
    </source>
</evidence>
<keyword evidence="3" id="KW-1185">Reference proteome</keyword>
<gene>
    <name evidence="2" type="ORF">PLOB_00033215</name>
</gene>
<reference evidence="2 3" key="1">
    <citation type="submission" date="2022-05" db="EMBL/GenBank/DDBJ databases">
        <authorList>
            <consortium name="Genoscope - CEA"/>
            <person name="William W."/>
        </authorList>
    </citation>
    <scope>NUCLEOTIDE SEQUENCE [LARGE SCALE GENOMIC DNA]</scope>
</reference>
<accession>A0ABN8P3A9</accession>
<dbReference type="Proteomes" id="UP001159405">
    <property type="component" value="Unassembled WGS sequence"/>
</dbReference>
<feature type="compositionally biased region" description="Polar residues" evidence="1">
    <location>
        <begin position="91"/>
        <end position="108"/>
    </location>
</feature>
<sequence>MFTGSHDEMKAGPSFSITEKIEDFIRRLKDKHGETHQPYQYRLWAEMLTLGSHKSEDEPPNLPIFRNKAMKKSSPGAGQVSRPQKWKQHHQLTTQDRTFSDSLESLTT</sequence>
<dbReference type="EMBL" id="CALNXK010000044">
    <property type="protein sequence ID" value="CAH3127674.1"/>
    <property type="molecule type" value="Genomic_DNA"/>
</dbReference>
<feature type="region of interest" description="Disordered" evidence="1">
    <location>
        <begin position="67"/>
        <end position="108"/>
    </location>
</feature>
<evidence type="ECO:0000313" key="3">
    <source>
        <dbReference type="Proteomes" id="UP001159405"/>
    </source>
</evidence>
<comment type="caution">
    <text evidence="2">The sequence shown here is derived from an EMBL/GenBank/DDBJ whole genome shotgun (WGS) entry which is preliminary data.</text>
</comment>
<name>A0ABN8P3A9_9CNID</name>